<evidence type="ECO:0000313" key="9">
    <source>
        <dbReference type="EMBL" id="KGM08861.1"/>
    </source>
</evidence>
<dbReference type="InterPro" id="IPR003660">
    <property type="entry name" value="HAMP_dom"/>
</dbReference>
<name>A0A0A0BLM0_9CELL</name>
<evidence type="ECO:0000256" key="2">
    <source>
        <dbReference type="ARBA" id="ARBA00022989"/>
    </source>
</evidence>
<dbReference type="Pfam" id="PF00015">
    <property type="entry name" value="MCPsignal"/>
    <property type="match status" value="1"/>
</dbReference>
<evidence type="ECO:0000313" key="10">
    <source>
        <dbReference type="Proteomes" id="UP000054314"/>
    </source>
</evidence>
<keyword evidence="6" id="KW-0472">Membrane</keyword>
<accession>A0A0A0BLM0</accession>
<dbReference type="AlphaFoldDB" id="A0A0A0BLM0"/>
<feature type="transmembrane region" description="Helical" evidence="6">
    <location>
        <begin position="211"/>
        <end position="233"/>
    </location>
</feature>
<dbReference type="GO" id="GO:0004888">
    <property type="term" value="F:transmembrane signaling receptor activity"/>
    <property type="evidence" value="ECO:0007669"/>
    <property type="project" value="InterPro"/>
</dbReference>
<dbReference type="OrthoDB" id="3378718at2"/>
<evidence type="ECO:0000259" key="7">
    <source>
        <dbReference type="PROSITE" id="PS50111"/>
    </source>
</evidence>
<dbReference type="SUPFAM" id="SSF58104">
    <property type="entry name" value="Methyl-accepting chemotaxis protein (MCP) signaling domain"/>
    <property type="match status" value="1"/>
</dbReference>
<feature type="domain" description="HAMP" evidence="8">
    <location>
        <begin position="234"/>
        <end position="286"/>
    </location>
</feature>
<dbReference type="Pfam" id="PF00672">
    <property type="entry name" value="HAMP"/>
    <property type="match status" value="1"/>
</dbReference>
<dbReference type="CDD" id="cd06225">
    <property type="entry name" value="HAMP"/>
    <property type="match status" value="1"/>
</dbReference>
<keyword evidence="3 5" id="KW-0807">Transducer</keyword>
<dbReference type="EMBL" id="AXCZ01000241">
    <property type="protein sequence ID" value="KGM08861.1"/>
    <property type="molecule type" value="Genomic_DNA"/>
</dbReference>
<dbReference type="InterPro" id="IPR004090">
    <property type="entry name" value="Chemotax_Me-accpt_rcpt"/>
</dbReference>
<organism evidence="9 10">
    <name type="scientific">Cellulomonas bogoriensis 69B4 = DSM 16987</name>
    <dbReference type="NCBI Taxonomy" id="1386082"/>
    <lineage>
        <taxon>Bacteria</taxon>
        <taxon>Bacillati</taxon>
        <taxon>Actinomycetota</taxon>
        <taxon>Actinomycetes</taxon>
        <taxon>Micrococcales</taxon>
        <taxon>Cellulomonadaceae</taxon>
        <taxon>Cellulomonas</taxon>
    </lineage>
</organism>
<dbReference type="PANTHER" id="PTHR32089:SF112">
    <property type="entry name" value="LYSOZYME-LIKE PROTEIN-RELATED"/>
    <property type="match status" value="1"/>
</dbReference>
<keyword evidence="2 6" id="KW-1133">Transmembrane helix</keyword>
<evidence type="ECO:0000259" key="8">
    <source>
        <dbReference type="PROSITE" id="PS50885"/>
    </source>
</evidence>
<protein>
    <submittedName>
        <fullName evidence="9">Chemotaxis protein</fullName>
    </submittedName>
</protein>
<comment type="similarity">
    <text evidence="4">Belongs to the methyl-accepting chemotaxis (MCP) protein family.</text>
</comment>
<evidence type="ECO:0000256" key="4">
    <source>
        <dbReference type="ARBA" id="ARBA00029447"/>
    </source>
</evidence>
<reference evidence="9 10" key="1">
    <citation type="submission" date="2013-08" db="EMBL/GenBank/DDBJ databases">
        <title>Genome sequencing of Cellulomonas bogoriensis 69B4.</title>
        <authorList>
            <person name="Chen F."/>
            <person name="Li Y."/>
            <person name="Wang G."/>
        </authorList>
    </citation>
    <scope>NUCLEOTIDE SEQUENCE [LARGE SCALE GENOMIC DNA]</scope>
    <source>
        <strain evidence="9 10">69B4</strain>
    </source>
</reference>
<dbReference type="GO" id="GO:0007165">
    <property type="term" value="P:signal transduction"/>
    <property type="evidence" value="ECO:0007669"/>
    <property type="project" value="UniProtKB-KW"/>
</dbReference>
<evidence type="ECO:0000256" key="1">
    <source>
        <dbReference type="ARBA" id="ARBA00022692"/>
    </source>
</evidence>
<dbReference type="GO" id="GO:0016020">
    <property type="term" value="C:membrane"/>
    <property type="evidence" value="ECO:0007669"/>
    <property type="project" value="InterPro"/>
</dbReference>
<keyword evidence="1 6" id="KW-0812">Transmembrane</keyword>
<evidence type="ECO:0000256" key="6">
    <source>
        <dbReference type="SAM" id="Phobius"/>
    </source>
</evidence>
<dbReference type="Gene3D" id="1.10.287.950">
    <property type="entry name" value="Methyl-accepting chemotaxis protein"/>
    <property type="match status" value="1"/>
</dbReference>
<keyword evidence="10" id="KW-1185">Reference proteome</keyword>
<dbReference type="PROSITE" id="PS50111">
    <property type="entry name" value="CHEMOTAXIS_TRANSDUC_2"/>
    <property type="match status" value="1"/>
</dbReference>
<feature type="domain" description="Methyl-accepting transducer" evidence="7">
    <location>
        <begin position="291"/>
        <end position="520"/>
    </location>
</feature>
<dbReference type="RefSeq" id="WP_035062601.1">
    <property type="nucleotide sequence ID" value="NZ_AXCZ01000241.1"/>
</dbReference>
<dbReference type="InterPro" id="IPR004089">
    <property type="entry name" value="MCPsignal_dom"/>
</dbReference>
<evidence type="ECO:0000256" key="3">
    <source>
        <dbReference type="ARBA" id="ARBA00023224"/>
    </source>
</evidence>
<dbReference type="PROSITE" id="PS50885">
    <property type="entry name" value="HAMP"/>
    <property type="match status" value="1"/>
</dbReference>
<dbReference type="Pfam" id="PF12729">
    <property type="entry name" value="4HB_MCP_1"/>
    <property type="match status" value="1"/>
</dbReference>
<dbReference type="PANTHER" id="PTHR32089">
    <property type="entry name" value="METHYL-ACCEPTING CHEMOTAXIS PROTEIN MCPB"/>
    <property type="match status" value="1"/>
</dbReference>
<gene>
    <name evidence="9" type="ORF">N869_09530</name>
</gene>
<dbReference type="GO" id="GO:0006935">
    <property type="term" value="P:chemotaxis"/>
    <property type="evidence" value="ECO:0007669"/>
    <property type="project" value="InterPro"/>
</dbReference>
<dbReference type="PRINTS" id="PR00260">
    <property type="entry name" value="CHEMTRNSDUCR"/>
</dbReference>
<dbReference type="Proteomes" id="UP000054314">
    <property type="component" value="Unassembled WGS sequence"/>
</dbReference>
<comment type="caution">
    <text evidence="9">The sequence shown here is derived from an EMBL/GenBank/DDBJ whole genome shotgun (WGS) entry which is preliminary data.</text>
</comment>
<dbReference type="SMART" id="SM00283">
    <property type="entry name" value="MA"/>
    <property type="match status" value="1"/>
</dbReference>
<sequence length="549" mass="56339">MGRMARAASGRRGLGRPIGSVRTKILLSLACVSLVAVAVAVVGLARLHTMEQRVTTMRDVNVEQATELGDVRAGFMEMYYELVGVAGLSSMMPPDTPEFVAAQAQGRDAVIAADARIAEALDAYRAEAGESPERAAVLAEFDEHLDAYMTFRDVWFFGATPPAGWELPTESDQITALNTNLSETLDALAAIEGAEADAAADAAGQALRTSLVNVVLSLTVGLSVGVVIAVAVARGVSGRLGQVAEVVDALGDGDLTRTVHVSGSDEVARMAAAVTSATERLRPMLGTLAGTSEEVAGHAATIACTTASTGDRADEASARAGDVAAAADQVSGNVQSVATGAQQMSSSIREIARNATAASEVAARAVVAARSTNETVGRLGDSSAEIGTVVRTITSIAEQTNLLALNATIEAARAGEAGKGFAVVAGEVKELAQATARATEDIAHRIDVIQGDTDSAMGAIGEITAIVQQIDEYQSTIASAVEEQNATTDEMSRGVDQAADGTGEIAAGISGVARSTSDAAESLRAGREAAAELSGLAVQMKELVHRFRF</sequence>
<dbReference type="SMART" id="SM00304">
    <property type="entry name" value="HAMP"/>
    <property type="match status" value="2"/>
</dbReference>
<dbReference type="InterPro" id="IPR024478">
    <property type="entry name" value="HlyB_4HB_MCP"/>
</dbReference>
<proteinExistence type="inferred from homology"/>
<evidence type="ECO:0000256" key="5">
    <source>
        <dbReference type="PROSITE-ProRule" id="PRU00284"/>
    </source>
</evidence>